<proteinExistence type="predicted"/>
<dbReference type="Pfam" id="PF05239">
    <property type="entry name" value="PRC"/>
    <property type="match status" value="1"/>
</dbReference>
<dbReference type="SUPFAM" id="SSF50346">
    <property type="entry name" value="PRC-barrel domain"/>
    <property type="match status" value="2"/>
</dbReference>
<feature type="domain" description="PRC-barrel" evidence="1">
    <location>
        <begin position="89"/>
        <end position="138"/>
    </location>
</feature>
<dbReference type="RefSeq" id="WP_110607799.1">
    <property type="nucleotide sequence ID" value="NZ_PDOD01000001.1"/>
</dbReference>
<dbReference type="InterPro" id="IPR011033">
    <property type="entry name" value="PRC_barrel-like_sf"/>
</dbReference>
<organism evidence="2 3">
    <name type="scientific">Salipaludibacillus keqinensis</name>
    <dbReference type="NCBI Taxonomy" id="2045207"/>
    <lineage>
        <taxon>Bacteria</taxon>
        <taxon>Bacillati</taxon>
        <taxon>Bacillota</taxon>
        <taxon>Bacilli</taxon>
        <taxon>Bacillales</taxon>
        <taxon>Bacillaceae</taxon>
    </lineage>
</organism>
<dbReference type="EMBL" id="PDOD01000001">
    <property type="protein sequence ID" value="PYZ94164.1"/>
    <property type="molecule type" value="Genomic_DNA"/>
</dbReference>
<protein>
    <recommendedName>
        <fullName evidence="1">PRC-barrel domain-containing protein</fullName>
    </recommendedName>
</protein>
<dbReference type="OrthoDB" id="1707618at2"/>
<sequence>MRTFEKVKGAPIFHWKNHRFIGTIADLTYCMLEGKITGYWIENHKWWSKKHVLPISNLSIEEKQSYFVGNVDPLLPIRSSEKRFLHGKNRLIGRSVRQHDGGMIGIVEDVYFLPDSGKILGYELTEGLFEDVKLGIKVVKTEHFSIDHKDQALVLS</sequence>
<dbReference type="Gene3D" id="2.30.30.240">
    <property type="entry name" value="PRC-barrel domain"/>
    <property type="match status" value="1"/>
</dbReference>
<reference evidence="2 3" key="1">
    <citation type="submission" date="2017-10" db="EMBL/GenBank/DDBJ databases">
        <title>Bacillus sp. nov., a halophilic bacterium isolated from a Keqin Lake.</title>
        <authorList>
            <person name="Wang H."/>
        </authorList>
    </citation>
    <scope>NUCLEOTIDE SEQUENCE [LARGE SCALE GENOMIC DNA]</scope>
    <source>
        <strain evidence="2 3">KQ-12</strain>
    </source>
</reference>
<evidence type="ECO:0000313" key="2">
    <source>
        <dbReference type="EMBL" id="PYZ94164.1"/>
    </source>
</evidence>
<accession>A0A323TJN4</accession>
<dbReference type="Proteomes" id="UP000248214">
    <property type="component" value="Unassembled WGS sequence"/>
</dbReference>
<gene>
    <name evidence="2" type="ORF">CR194_01095</name>
</gene>
<comment type="caution">
    <text evidence="2">The sequence shown here is derived from an EMBL/GenBank/DDBJ whole genome shotgun (WGS) entry which is preliminary data.</text>
</comment>
<name>A0A323TJN4_9BACI</name>
<evidence type="ECO:0000313" key="3">
    <source>
        <dbReference type="Proteomes" id="UP000248214"/>
    </source>
</evidence>
<keyword evidence="3" id="KW-1185">Reference proteome</keyword>
<evidence type="ECO:0000259" key="1">
    <source>
        <dbReference type="Pfam" id="PF05239"/>
    </source>
</evidence>
<dbReference type="AlphaFoldDB" id="A0A323TJN4"/>
<dbReference type="InterPro" id="IPR027275">
    <property type="entry name" value="PRC-brl_dom"/>
</dbReference>